<reference evidence="2" key="1">
    <citation type="submission" date="2016-10" db="EMBL/GenBank/DDBJ databases">
        <title>Sequence of Gallionella enrichment culture.</title>
        <authorList>
            <person name="Poehlein A."/>
            <person name="Muehling M."/>
            <person name="Daniel R."/>
        </authorList>
    </citation>
    <scope>NUCLEOTIDE SEQUENCE</scope>
</reference>
<dbReference type="Pfam" id="PF16074">
    <property type="entry name" value="PilW"/>
    <property type="match status" value="1"/>
</dbReference>
<proteinExistence type="predicted"/>
<dbReference type="InterPro" id="IPR032092">
    <property type="entry name" value="PilW"/>
</dbReference>
<dbReference type="PROSITE" id="PS00409">
    <property type="entry name" value="PROKAR_NTER_METHYL"/>
    <property type="match status" value="1"/>
</dbReference>
<keyword evidence="1" id="KW-1133">Transmembrane helix</keyword>
<comment type="caution">
    <text evidence="2">The sequence shown here is derived from an EMBL/GenBank/DDBJ whole genome shotgun (WGS) entry which is preliminary data.</text>
</comment>
<gene>
    <name evidence="2" type="ORF">GALL_168720</name>
</gene>
<sequence length="327" mass="34696">MHLYQPVKISRETGYSLVEFMVAITISLIIMLALAIAWQSGFKTQQSQTDVSRLNETVRFSIDLLSREIKQAGLINTATTILNETSFCSTQPIGSSILGVNDPATINPAGAMTAGHLPSGATPILNKSDAIRVRYYGEDPNAGTTGATASTNLSQDCLGYPVIPGALVEDTMYVAADPNNNNEPALWCHTSNVNAAANSTLPMVAGVESLQLLYGEDISSPLDGIVDRYIPWQLVTNPDNILSVKVSVVARSPNPVALDNVTKTFYHFGGATAGVAGSVGSVLPYTDPTGGSSGTTFIPPANANEKMRLRLPPMSTEIAVRNFGFCQ</sequence>
<dbReference type="AlphaFoldDB" id="A0A1J5RZE0"/>
<keyword evidence="1" id="KW-0812">Transmembrane</keyword>
<evidence type="ECO:0000256" key="1">
    <source>
        <dbReference type="SAM" id="Phobius"/>
    </source>
</evidence>
<evidence type="ECO:0000313" key="2">
    <source>
        <dbReference type="EMBL" id="OIR01075.1"/>
    </source>
</evidence>
<dbReference type="Pfam" id="PF07963">
    <property type="entry name" value="N_methyl"/>
    <property type="match status" value="1"/>
</dbReference>
<keyword evidence="1" id="KW-0472">Membrane</keyword>
<organism evidence="2">
    <name type="scientific">mine drainage metagenome</name>
    <dbReference type="NCBI Taxonomy" id="410659"/>
    <lineage>
        <taxon>unclassified sequences</taxon>
        <taxon>metagenomes</taxon>
        <taxon>ecological metagenomes</taxon>
    </lineage>
</organism>
<accession>A0A1J5RZE0</accession>
<evidence type="ECO:0008006" key="3">
    <source>
        <dbReference type="Google" id="ProtNLM"/>
    </source>
</evidence>
<feature type="transmembrane region" description="Helical" evidence="1">
    <location>
        <begin position="20"/>
        <end position="38"/>
    </location>
</feature>
<dbReference type="GO" id="GO:0043683">
    <property type="term" value="P:type IV pilus assembly"/>
    <property type="evidence" value="ECO:0007669"/>
    <property type="project" value="InterPro"/>
</dbReference>
<protein>
    <recommendedName>
        <fullName evidence="3">Prepilin-type N-terminal cleavage/methylation domain-containing protein</fullName>
    </recommendedName>
</protein>
<name>A0A1J5RZE0_9ZZZZ</name>
<dbReference type="EMBL" id="MLJW01000088">
    <property type="protein sequence ID" value="OIR01075.1"/>
    <property type="molecule type" value="Genomic_DNA"/>
</dbReference>
<dbReference type="InterPro" id="IPR012902">
    <property type="entry name" value="N_methyl_site"/>
</dbReference>